<evidence type="ECO:0000256" key="1">
    <source>
        <dbReference type="SAM" id="MobiDB-lite"/>
    </source>
</evidence>
<feature type="compositionally biased region" description="Basic residues" evidence="1">
    <location>
        <begin position="390"/>
        <end position="399"/>
    </location>
</feature>
<feature type="region of interest" description="Disordered" evidence="1">
    <location>
        <begin position="195"/>
        <end position="217"/>
    </location>
</feature>
<evidence type="ECO:0000259" key="2">
    <source>
        <dbReference type="PROSITE" id="PS50090"/>
    </source>
</evidence>
<keyword evidence="5" id="KW-1185">Reference proteome</keyword>
<organism evidence="4 5">
    <name type="scientific">Marchantia polymorpha subsp. ruderalis</name>
    <dbReference type="NCBI Taxonomy" id="1480154"/>
    <lineage>
        <taxon>Eukaryota</taxon>
        <taxon>Viridiplantae</taxon>
        <taxon>Streptophyta</taxon>
        <taxon>Embryophyta</taxon>
        <taxon>Marchantiophyta</taxon>
        <taxon>Marchantiopsida</taxon>
        <taxon>Marchantiidae</taxon>
        <taxon>Marchantiales</taxon>
        <taxon>Marchantiaceae</taxon>
        <taxon>Marchantia</taxon>
    </lineage>
</organism>
<evidence type="ECO:0000313" key="5">
    <source>
        <dbReference type="Proteomes" id="UP000077202"/>
    </source>
</evidence>
<reference evidence="3" key="2">
    <citation type="journal article" date="2019" name="Curr. Biol.">
        <title>Chromatin organization in early land plants reveals an ancestral association between H3K27me3, transposons, and constitutive heterochromatin.</title>
        <authorList>
            <person name="Montgomery S.A."/>
            <person name="Tanizawa Y."/>
            <person name="Galik B."/>
            <person name="Wang N."/>
            <person name="Ito T."/>
            <person name="Mochizuki T."/>
            <person name="Akimcheva S."/>
            <person name="Bowman J."/>
            <person name="Cognat V."/>
            <person name="Drouard L."/>
            <person name="Ekker H."/>
            <person name="Houng S."/>
            <person name="Kohchi T."/>
            <person name="Lin S."/>
            <person name="Liu L.D."/>
            <person name="Nakamura Y."/>
            <person name="Valeeva L.R."/>
            <person name="Shakirov E.V."/>
            <person name="Shippen D.E."/>
            <person name="Wei W."/>
            <person name="Yagura M."/>
            <person name="Yamaoka S."/>
            <person name="Yamato K.T."/>
            <person name="Liu C."/>
            <person name="Berger F."/>
        </authorList>
    </citation>
    <scope>NUCLEOTIDE SEQUENCE [LARGE SCALE GENOMIC DNA]</scope>
    <source>
        <strain evidence="3">Tak-1</strain>
    </source>
</reference>
<dbReference type="Pfam" id="PF13837">
    <property type="entry name" value="Myb_DNA-bind_4"/>
    <property type="match status" value="2"/>
</dbReference>
<dbReference type="EMBL" id="AP019868">
    <property type="protein sequence ID" value="BBN06123.1"/>
    <property type="molecule type" value="Genomic_DNA"/>
</dbReference>
<dbReference type="InterPro" id="IPR009057">
    <property type="entry name" value="Homeodomain-like_sf"/>
</dbReference>
<dbReference type="SMART" id="SM00717">
    <property type="entry name" value="SANT"/>
    <property type="match status" value="2"/>
</dbReference>
<evidence type="ECO:0000313" key="3">
    <source>
        <dbReference type="EMBL" id="BBN06123.1"/>
    </source>
</evidence>
<dbReference type="Proteomes" id="UP001162541">
    <property type="component" value="Chromosome 3"/>
</dbReference>
<feature type="domain" description="Myb-like" evidence="2">
    <location>
        <begin position="48"/>
        <end position="118"/>
    </location>
</feature>
<dbReference type="InterPro" id="IPR001005">
    <property type="entry name" value="SANT/Myb"/>
</dbReference>
<dbReference type="PANTHER" id="PTHR47211:SF2">
    <property type="entry name" value="TRIHELIX TRANSCRIPTION FACTOR ASR3"/>
    <property type="match status" value="1"/>
</dbReference>
<name>A0A176WQ85_MARPO</name>
<gene>
    <name evidence="4" type="ORF">AXG93_3205s1110</name>
    <name evidence="3" type="ORF">Mp_3g18590</name>
</gene>
<protein>
    <recommendedName>
        <fullName evidence="2">Myb-like domain-containing protein</fullName>
    </recommendedName>
</protein>
<feature type="domain" description="Myb-like" evidence="2">
    <location>
        <begin position="214"/>
        <end position="284"/>
    </location>
</feature>
<dbReference type="PANTHER" id="PTHR47211">
    <property type="entry name" value="TRIHELIX TRANSCRIPTION FACTOR ASR3"/>
    <property type="match status" value="1"/>
</dbReference>
<reference evidence="4 5" key="1">
    <citation type="submission" date="2016-03" db="EMBL/GenBank/DDBJ databases">
        <title>Mechanisms controlling the formation of the plant cell surface in tip-growing cells are functionally conserved among land plants.</title>
        <authorList>
            <person name="Honkanen S."/>
            <person name="Jones V.A."/>
            <person name="Morieri G."/>
            <person name="Champion C."/>
            <person name="Hetherington A.J."/>
            <person name="Kelly S."/>
            <person name="Saint-Marcoux D."/>
            <person name="Proust H."/>
            <person name="Prescott H."/>
            <person name="Dolan L."/>
        </authorList>
    </citation>
    <scope>NUCLEOTIDE SEQUENCE [LARGE SCALE GENOMIC DNA]</scope>
    <source>
        <strain evidence="5">cv. Tak-1 and cv. Tak-2</strain>
        <tissue evidence="4">Whole gametophyte</tissue>
    </source>
</reference>
<evidence type="ECO:0000313" key="6">
    <source>
        <dbReference type="Proteomes" id="UP001162541"/>
    </source>
</evidence>
<dbReference type="EMBL" id="LVLJ01000349">
    <property type="protein sequence ID" value="OAE34703.1"/>
    <property type="molecule type" value="Genomic_DNA"/>
</dbReference>
<proteinExistence type="predicted"/>
<feature type="region of interest" description="Disordered" evidence="1">
    <location>
        <begin position="32"/>
        <end position="52"/>
    </location>
</feature>
<dbReference type="PROSITE" id="PS50090">
    <property type="entry name" value="MYB_LIKE"/>
    <property type="match status" value="2"/>
</dbReference>
<dbReference type="Proteomes" id="UP000077202">
    <property type="component" value="Unassembled WGS sequence"/>
</dbReference>
<sequence>MLADEVERSRKRGISQAVVRQMMDHEGAMEHEALPGLGTGGDAGAHEERNTRASRWSMNETLVLIAAKKKEMEEDRDARLRGRITHDSNKWSLIALFCNEHGVHRDSSQCKKRWHSLYTEYKKIKDYEREGGSVSYWLMSADKRRESTLAPMFEREVFDRMDSFLSGTTKVVPEPTFDSGAPVLIGVADLDNQEHSQGSSMEMGGARSGAVGGEKNHRASRWTVHETLILIAAKKKETSDENDAPKRGRTVQDSKKWAAIARFCNDQGVKRDSMQCKKRWHNLYTEYKKIRDHERVSGVESYWVMSVEKRRKSKLARMFEREVYDYMDDFLSRTPKVMPGSTFENGRPSSVRDPVPPREPLPEVGENNSAQQGSLMELGGLGSTAFGTGHARKRQRRRLLSRDDAPDQKLVSVLESNGKAMQAELAADRELRKEQGANLIAVFDKLADGLGQIASAIHNLQK</sequence>
<accession>A0A176WQ85</accession>
<dbReference type="AlphaFoldDB" id="A0A176WQ85"/>
<evidence type="ECO:0000313" key="4">
    <source>
        <dbReference type="EMBL" id="OAE34703.1"/>
    </source>
</evidence>
<dbReference type="InterPro" id="IPR044822">
    <property type="entry name" value="Myb_DNA-bind_4"/>
</dbReference>
<reference evidence="6" key="3">
    <citation type="journal article" date="2020" name="Curr. Biol.">
        <title>Chromatin organization in early land plants reveals an ancestral association between H3K27me3, transposons, and constitutive heterochromatin.</title>
        <authorList>
            <person name="Montgomery S.A."/>
            <person name="Tanizawa Y."/>
            <person name="Galik B."/>
            <person name="Wang N."/>
            <person name="Ito T."/>
            <person name="Mochizuki T."/>
            <person name="Akimcheva S."/>
            <person name="Bowman J.L."/>
            <person name="Cognat V."/>
            <person name="Marechal-Drouard L."/>
            <person name="Ekker H."/>
            <person name="Hong S.F."/>
            <person name="Kohchi T."/>
            <person name="Lin S.S."/>
            <person name="Liu L.D."/>
            <person name="Nakamura Y."/>
            <person name="Valeeva L.R."/>
            <person name="Shakirov E.V."/>
            <person name="Shippen D.E."/>
            <person name="Wei W.L."/>
            <person name="Yagura M."/>
            <person name="Yamaoka S."/>
            <person name="Yamato K.T."/>
            <person name="Liu C."/>
            <person name="Berger F."/>
        </authorList>
    </citation>
    <scope>NUCLEOTIDE SEQUENCE [LARGE SCALE GENOMIC DNA]</scope>
    <source>
        <strain evidence="6">Tak-1</strain>
    </source>
</reference>
<dbReference type="Gene3D" id="1.10.10.60">
    <property type="entry name" value="Homeodomain-like"/>
    <property type="match status" value="2"/>
</dbReference>
<dbReference type="SUPFAM" id="SSF46689">
    <property type="entry name" value="Homeodomain-like"/>
    <property type="match status" value="2"/>
</dbReference>
<feature type="region of interest" description="Disordered" evidence="1">
    <location>
        <begin position="336"/>
        <end position="404"/>
    </location>
</feature>